<keyword evidence="4 15" id="KW-0121">Carboxypeptidase</keyword>
<keyword evidence="9 15" id="KW-0378">Hydrolase</keyword>
<organism evidence="18 19">
    <name type="scientific">Lichtheimia corymbifera JMRC:FSU:9682</name>
    <dbReference type="NCBI Taxonomy" id="1263082"/>
    <lineage>
        <taxon>Eukaryota</taxon>
        <taxon>Fungi</taxon>
        <taxon>Fungi incertae sedis</taxon>
        <taxon>Mucoromycota</taxon>
        <taxon>Mucoromycotina</taxon>
        <taxon>Mucoromycetes</taxon>
        <taxon>Mucorales</taxon>
        <taxon>Lichtheimiaceae</taxon>
        <taxon>Lichtheimia</taxon>
    </lineage>
</organism>
<dbReference type="InterPro" id="IPR001563">
    <property type="entry name" value="Peptidase_S10"/>
</dbReference>
<keyword evidence="6 17" id="KW-0812">Transmembrane</keyword>
<gene>
    <name evidence="18" type="ORF">LCOR_06732.1</name>
</gene>
<dbReference type="AlphaFoldDB" id="A0A068RZQ8"/>
<evidence type="ECO:0000256" key="3">
    <source>
        <dbReference type="ARBA" id="ARBA00009431"/>
    </source>
</evidence>
<evidence type="ECO:0000313" key="18">
    <source>
        <dbReference type="EMBL" id="CDH55608.1"/>
    </source>
</evidence>
<dbReference type="SUPFAM" id="SSF53474">
    <property type="entry name" value="alpha/beta-Hydrolases"/>
    <property type="match status" value="1"/>
</dbReference>
<dbReference type="EMBL" id="CBTN010000030">
    <property type="protein sequence ID" value="CDH55608.1"/>
    <property type="molecule type" value="Genomic_DNA"/>
</dbReference>
<evidence type="ECO:0000256" key="15">
    <source>
        <dbReference type="RuleBase" id="RU361156"/>
    </source>
</evidence>
<evidence type="ECO:0000256" key="4">
    <source>
        <dbReference type="ARBA" id="ARBA00022645"/>
    </source>
</evidence>
<dbReference type="Pfam" id="PF00450">
    <property type="entry name" value="Peptidase_S10"/>
    <property type="match status" value="1"/>
</dbReference>
<evidence type="ECO:0000256" key="9">
    <source>
        <dbReference type="ARBA" id="ARBA00022801"/>
    </source>
</evidence>
<dbReference type="EC" id="3.4.16.-" evidence="15"/>
<comment type="similarity">
    <text evidence="3 15">Belongs to the peptidase S10 family.</text>
</comment>
<reference evidence="18" key="1">
    <citation type="submission" date="2013-08" db="EMBL/GenBank/DDBJ databases">
        <title>Gene expansion shapes genome architecture in the human pathogen Lichtheimia corymbifera: an evolutionary genomics analysis in the ancient terrestrial Mucorales (Mucoromycotina).</title>
        <authorList>
            <person name="Schwartze V.U."/>
            <person name="Winter S."/>
            <person name="Shelest E."/>
            <person name="Marcet-Houben M."/>
            <person name="Horn F."/>
            <person name="Wehner S."/>
            <person name="Hoffmann K."/>
            <person name="Riege K."/>
            <person name="Sammeth M."/>
            <person name="Nowrousian M."/>
            <person name="Valiante V."/>
            <person name="Linde J."/>
            <person name="Jacobsen I.D."/>
            <person name="Marz M."/>
            <person name="Brakhage A.A."/>
            <person name="Gabaldon T."/>
            <person name="Bocker S."/>
            <person name="Voigt K."/>
        </authorList>
    </citation>
    <scope>NUCLEOTIDE SEQUENCE [LARGE SCALE GENOMIC DNA]</scope>
    <source>
        <strain evidence="18">FSU 9682</strain>
    </source>
</reference>
<dbReference type="PANTHER" id="PTHR11802:SF190">
    <property type="entry name" value="PHEROMONE-PROCESSING CARBOXYPEPTIDASE KEX1"/>
    <property type="match status" value="1"/>
</dbReference>
<comment type="catalytic activity">
    <reaction evidence="1">
        <text>Preferential release of a C-terminal arginine or lysine residue.</text>
        <dbReference type="EC" id="3.4.16.6"/>
    </reaction>
</comment>
<evidence type="ECO:0000256" key="1">
    <source>
        <dbReference type="ARBA" id="ARBA00001003"/>
    </source>
</evidence>
<evidence type="ECO:0000256" key="10">
    <source>
        <dbReference type="ARBA" id="ARBA00022989"/>
    </source>
</evidence>
<accession>A0A068RZQ8</accession>
<dbReference type="PROSITE" id="PS00131">
    <property type="entry name" value="CARBOXYPEPT_SER_SER"/>
    <property type="match status" value="1"/>
</dbReference>
<keyword evidence="10 17" id="KW-1133">Transmembrane helix</keyword>
<keyword evidence="7" id="KW-0053">Apoptosis</keyword>
<dbReference type="PANTHER" id="PTHR11802">
    <property type="entry name" value="SERINE PROTEASE FAMILY S10 SERINE CARBOXYPEPTIDASE"/>
    <property type="match status" value="1"/>
</dbReference>
<dbReference type="FunFam" id="3.40.50.1820:FF:000121">
    <property type="entry name" value="Carboxypeptidase D"/>
    <property type="match status" value="1"/>
</dbReference>
<dbReference type="OrthoDB" id="443318at2759"/>
<protein>
    <recommendedName>
        <fullName evidence="15">Carboxypeptidase</fullName>
        <ecNumber evidence="15">3.4.16.-</ecNumber>
    </recommendedName>
</protein>
<evidence type="ECO:0000256" key="2">
    <source>
        <dbReference type="ARBA" id="ARBA00004393"/>
    </source>
</evidence>
<feature type="signal peptide" evidence="15">
    <location>
        <begin position="1"/>
        <end position="20"/>
    </location>
</feature>
<dbReference type="MEROPS" id="S10.007"/>
<comment type="subcellular location">
    <subcellularLocation>
        <location evidence="2">Golgi apparatus</location>
        <location evidence="2">trans-Golgi network membrane</location>
        <topology evidence="2">Single-pass type I membrane protein</topology>
    </subcellularLocation>
</comment>
<comment type="function">
    <text evidence="14">Protease with a carboxypeptidase B-like function involved in the C-terminal processing of the lysine and arginine residues from protein precursors. Promotes cell fusion and is involved in the programmed cell death.</text>
</comment>
<name>A0A068RZQ8_9FUNG</name>
<evidence type="ECO:0000313" key="19">
    <source>
        <dbReference type="Proteomes" id="UP000027586"/>
    </source>
</evidence>
<dbReference type="Gene3D" id="3.40.50.1820">
    <property type="entry name" value="alpha/beta hydrolase"/>
    <property type="match status" value="1"/>
</dbReference>
<dbReference type="Proteomes" id="UP000027586">
    <property type="component" value="Unassembled WGS sequence"/>
</dbReference>
<evidence type="ECO:0000256" key="14">
    <source>
        <dbReference type="ARBA" id="ARBA00037042"/>
    </source>
</evidence>
<keyword evidence="11" id="KW-0333">Golgi apparatus</keyword>
<proteinExistence type="inferred from homology"/>
<evidence type="ECO:0000256" key="11">
    <source>
        <dbReference type="ARBA" id="ARBA00023034"/>
    </source>
</evidence>
<dbReference type="GO" id="GO:0005802">
    <property type="term" value="C:trans-Golgi network"/>
    <property type="evidence" value="ECO:0007669"/>
    <property type="project" value="TreeGrafter"/>
</dbReference>
<evidence type="ECO:0000256" key="5">
    <source>
        <dbReference type="ARBA" id="ARBA00022670"/>
    </source>
</evidence>
<keyword evidence="8 15" id="KW-0732">Signal</keyword>
<dbReference type="GO" id="GO:0004185">
    <property type="term" value="F:serine-type carboxypeptidase activity"/>
    <property type="evidence" value="ECO:0007669"/>
    <property type="project" value="UniProtKB-UniRule"/>
</dbReference>
<evidence type="ECO:0000256" key="13">
    <source>
        <dbReference type="ARBA" id="ARBA00023180"/>
    </source>
</evidence>
<dbReference type="STRING" id="1263082.A0A068RZQ8"/>
<keyword evidence="5 15" id="KW-0645">Protease</keyword>
<dbReference type="InterPro" id="IPR018202">
    <property type="entry name" value="Ser_caboxypep_ser_AS"/>
</dbReference>
<feature type="chain" id="PRO_5001652864" description="Carboxypeptidase" evidence="15">
    <location>
        <begin position="21"/>
        <end position="621"/>
    </location>
</feature>
<dbReference type="GO" id="GO:0006915">
    <property type="term" value="P:apoptotic process"/>
    <property type="evidence" value="ECO:0007669"/>
    <property type="project" value="UniProtKB-KW"/>
</dbReference>
<evidence type="ECO:0000256" key="8">
    <source>
        <dbReference type="ARBA" id="ARBA00022729"/>
    </source>
</evidence>
<evidence type="ECO:0000256" key="16">
    <source>
        <dbReference type="SAM" id="MobiDB-lite"/>
    </source>
</evidence>
<feature type="region of interest" description="Disordered" evidence="16">
    <location>
        <begin position="598"/>
        <end position="621"/>
    </location>
</feature>
<dbReference type="GO" id="GO:0006508">
    <property type="term" value="P:proteolysis"/>
    <property type="evidence" value="ECO:0007669"/>
    <property type="project" value="UniProtKB-KW"/>
</dbReference>
<keyword evidence="12 17" id="KW-0472">Membrane</keyword>
<comment type="caution">
    <text evidence="18">The sequence shown here is derived from an EMBL/GenBank/DDBJ whole genome shotgun (WGS) entry which is preliminary data.</text>
</comment>
<evidence type="ECO:0000256" key="6">
    <source>
        <dbReference type="ARBA" id="ARBA00022692"/>
    </source>
</evidence>
<dbReference type="PRINTS" id="PR00724">
    <property type="entry name" value="CRBOXYPTASEC"/>
</dbReference>
<evidence type="ECO:0000256" key="12">
    <source>
        <dbReference type="ARBA" id="ARBA00023136"/>
    </source>
</evidence>
<evidence type="ECO:0000256" key="17">
    <source>
        <dbReference type="SAM" id="Phobius"/>
    </source>
</evidence>
<evidence type="ECO:0000256" key="7">
    <source>
        <dbReference type="ARBA" id="ARBA00022703"/>
    </source>
</evidence>
<dbReference type="InterPro" id="IPR029058">
    <property type="entry name" value="AB_hydrolase_fold"/>
</dbReference>
<feature type="transmembrane region" description="Helical" evidence="17">
    <location>
        <begin position="479"/>
        <end position="502"/>
    </location>
</feature>
<dbReference type="VEuPathDB" id="FungiDB:LCOR_06732.1"/>
<keyword evidence="19" id="KW-1185">Reference proteome</keyword>
<sequence length="621" mass="69049">MLSTIRTRALLLLSVTIAVAAQTAEDYKVTAVPGVDSAIALNFSQYAGHIEITPESHGNLFFWSIQPDVETEKLIIWLNGGPGCSSMDGLFMGNGPYRVNRDLSLNITMTGWQEHATMVFVDQPVGTGYSTVDTEGYAKNMVEIMDQFVTFIDKLFEVFPEYKEKEMYLAGESYAGTYLPYFASRMLELNRNGDKKYRLQGIALGNGWISPQHQYDAYIDFAYEKGLVPEEHKPIVDAAHRDCKKLLQYSNTIKVDECEMVLQKIVEATYYEQDGSKYCINMYDSRLTSLVDDGCGMAWPVDIADVTNYMRKPEVMSAVHVEKFKGGWTECGSKVGSSLNGDKSIASYDLLPKILEEIPVMLFGGDQDFICNMLGMNYLVGNMTWNGAKGFEDATALEWYVGDTQAGSFKQARNLSLVTIYDGSHMVSYDKPLETLDMINRFMGVGDNMANGVPSRVVGDTSPGNHEGSPSQENDWSQYYGMGTLALIFVICFAGVSGYFWYKSRKPAFQGYGPTGGSHMDGGEGLGIIGLQKKRHAKLRIDDHDDTNELDELVIETPGTLFTAEGYSGDDRGHYQRAATTITGNTIRKKHIPARFAIEDDDDNQVPNNTFPSPPMRDTHA</sequence>
<keyword evidence="13" id="KW-0325">Glycoprotein</keyword>